<proteinExistence type="predicted"/>
<keyword evidence="3" id="KW-1185">Reference proteome</keyword>
<feature type="transmembrane region" description="Helical" evidence="1">
    <location>
        <begin position="7"/>
        <end position="24"/>
    </location>
</feature>
<accession>A0AAW6WEE4</accession>
<reference evidence="2" key="2">
    <citation type="submission" date="2022-04" db="EMBL/GenBank/DDBJ databases">
        <authorList>
            <person name="Livingstone P.G."/>
        </authorList>
    </citation>
    <scope>NUCLEOTIDE SEQUENCE</scope>
    <source>
        <strain evidence="2">BRON_8</strain>
    </source>
</reference>
<protein>
    <submittedName>
        <fullName evidence="2">Uncharacterized protein</fullName>
    </submittedName>
</protein>
<reference evidence="2" key="1">
    <citation type="journal article" date="2022" name="Gene">
        <title>A genome-led study on the pathogenesis of Fusobacterium necrophorum infections.</title>
        <authorList>
            <person name="Thapa G."/>
            <person name="Jayal A."/>
            <person name="Sikazwe E."/>
            <person name="Perry T."/>
            <person name="Mohammed Al Balushi A."/>
            <person name="Livingstone P."/>
        </authorList>
    </citation>
    <scope>NUCLEOTIDE SEQUENCE</scope>
    <source>
        <strain evidence="2">BRON_8</strain>
    </source>
</reference>
<dbReference type="RefSeq" id="WP_187104802.1">
    <property type="nucleotide sequence ID" value="NZ_CP197399.1"/>
</dbReference>
<keyword evidence="1" id="KW-1133">Transmembrane helix</keyword>
<feature type="transmembrane region" description="Helical" evidence="1">
    <location>
        <begin position="30"/>
        <end position="50"/>
    </location>
</feature>
<keyword evidence="1" id="KW-0472">Membrane</keyword>
<sequence length="56" mass="6575">MRIRIRPTIFNISLVITILLMLFARWDRGYLAFGGETLLPLVGLVAHYALKDWWDK</sequence>
<keyword evidence="1" id="KW-0812">Transmembrane</keyword>
<name>A0AAW6WEE4_9FUSO</name>
<organism evidence="2 3">
    <name type="scientific">Fusobacterium necrophorum</name>
    <dbReference type="NCBI Taxonomy" id="859"/>
    <lineage>
        <taxon>Bacteria</taxon>
        <taxon>Fusobacteriati</taxon>
        <taxon>Fusobacteriota</taxon>
        <taxon>Fusobacteriia</taxon>
        <taxon>Fusobacteriales</taxon>
        <taxon>Fusobacteriaceae</taxon>
        <taxon>Fusobacterium</taxon>
    </lineage>
</organism>
<evidence type="ECO:0000256" key="1">
    <source>
        <dbReference type="SAM" id="Phobius"/>
    </source>
</evidence>
<evidence type="ECO:0000313" key="3">
    <source>
        <dbReference type="Proteomes" id="UP001173223"/>
    </source>
</evidence>
<evidence type="ECO:0000313" key="2">
    <source>
        <dbReference type="EMBL" id="MDK4512908.1"/>
    </source>
</evidence>
<dbReference type="Proteomes" id="UP001173223">
    <property type="component" value="Unassembled WGS sequence"/>
</dbReference>
<dbReference type="EMBL" id="JAMGTK010000029">
    <property type="protein sequence ID" value="MDK4512908.1"/>
    <property type="molecule type" value="Genomic_DNA"/>
</dbReference>
<comment type="caution">
    <text evidence="2">The sequence shown here is derived from an EMBL/GenBank/DDBJ whole genome shotgun (WGS) entry which is preliminary data.</text>
</comment>
<gene>
    <name evidence="2" type="ORF">MWG07_11675</name>
</gene>
<dbReference type="AlphaFoldDB" id="A0AAW6WEE4"/>